<name>A0AAV2FTR6_9ROSI</name>
<evidence type="ECO:0000256" key="1">
    <source>
        <dbReference type="SAM" id="Coils"/>
    </source>
</evidence>
<keyword evidence="1" id="KW-0175">Coiled coil</keyword>
<protein>
    <recommendedName>
        <fullName evidence="2">K-box domain-containing protein</fullName>
    </recommendedName>
</protein>
<feature type="domain" description="K-box" evidence="2">
    <location>
        <begin position="1"/>
        <end position="73"/>
    </location>
</feature>
<dbReference type="GO" id="GO:0003700">
    <property type="term" value="F:DNA-binding transcription factor activity"/>
    <property type="evidence" value="ECO:0007669"/>
    <property type="project" value="InterPro"/>
</dbReference>
<evidence type="ECO:0000313" key="3">
    <source>
        <dbReference type="EMBL" id="CAL1401774.1"/>
    </source>
</evidence>
<organism evidence="3 4">
    <name type="scientific">Linum trigynum</name>
    <dbReference type="NCBI Taxonomy" id="586398"/>
    <lineage>
        <taxon>Eukaryota</taxon>
        <taxon>Viridiplantae</taxon>
        <taxon>Streptophyta</taxon>
        <taxon>Embryophyta</taxon>
        <taxon>Tracheophyta</taxon>
        <taxon>Spermatophyta</taxon>
        <taxon>Magnoliopsida</taxon>
        <taxon>eudicotyledons</taxon>
        <taxon>Gunneridae</taxon>
        <taxon>Pentapetalae</taxon>
        <taxon>rosids</taxon>
        <taxon>fabids</taxon>
        <taxon>Malpighiales</taxon>
        <taxon>Linaceae</taxon>
        <taxon>Linum</taxon>
    </lineage>
</organism>
<dbReference type="AlphaFoldDB" id="A0AAV2FTR6"/>
<reference evidence="3 4" key="1">
    <citation type="submission" date="2024-04" db="EMBL/GenBank/DDBJ databases">
        <authorList>
            <person name="Fracassetti M."/>
        </authorList>
    </citation>
    <scope>NUCLEOTIDE SEQUENCE [LARGE SCALE GENOMIC DNA]</scope>
</reference>
<accession>A0AAV2FTR6</accession>
<keyword evidence="4" id="KW-1185">Reference proteome</keyword>
<dbReference type="EMBL" id="OZ034820">
    <property type="protein sequence ID" value="CAL1401774.1"/>
    <property type="molecule type" value="Genomic_DNA"/>
</dbReference>
<sequence length="89" mass="10309">MLHGGISKEKILELWGVKELLKIERKLERALSRARQKKTQVLLQRLEELRKMEHDLGEENKQMQIEVCASSFFFPQSRSHSGGLTDCVS</sequence>
<dbReference type="PROSITE" id="PS51297">
    <property type="entry name" value="K_BOX"/>
    <property type="match status" value="1"/>
</dbReference>
<dbReference type="Proteomes" id="UP001497516">
    <property type="component" value="Chromosome 7"/>
</dbReference>
<feature type="coiled-coil region" evidence="1">
    <location>
        <begin position="17"/>
        <end position="66"/>
    </location>
</feature>
<proteinExistence type="predicted"/>
<dbReference type="GO" id="GO:0005634">
    <property type="term" value="C:nucleus"/>
    <property type="evidence" value="ECO:0007669"/>
    <property type="project" value="InterPro"/>
</dbReference>
<dbReference type="Pfam" id="PF01486">
    <property type="entry name" value="K-box"/>
    <property type="match status" value="1"/>
</dbReference>
<dbReference type="InterPro" id="IPR002487">
    <property type="entry name" value="TF_Kbox"/>
</dbReference>
<evidence type="ECO:0000313" key="4">
    <source>
        <dbReference type="Proteomes" id="UP001497516"/>
    </source>
</evidence>
<evidence type="ECO:0000259" key="2">
    <source>
        <dbReference type="PROSITE" id="PS51297"/>
    </source>
</evidence>
<gene>
    <name evidence="3" type="ORF">LTRI10_LOCUS41815</name>
</gene>